<evidence type="ECO:0000313" key="2">
    <source>
        <dbReference type="EMBL" id="MFC3000623.1"/>
    </source>
</evidence>
<accession>A0ABV7BTM9</accession>
<dbReference type="EMBL" id="JBHRSB010000003">
    <property type="protein sequence ID" value="MFC3000623.1"/>
    <property type="molecule type" value="Genomic_DNA"/>
</dbReference>
<dbReference type="Pfam" id="PF16917">
    <property type="entry name" value="BPL_LplA_LipB_2"/>
    <property type="match status" value="1"/>
</dbReference>
<sequence>MTTGLPDLPPVFGPIIPLREGGDALSRAVQLAPQHGAGTLAWVRSSARIEAAVVLEPELPLAAARPALFAAASALADALGAYGPAEVPITFRWPATIRVNGGAIGQARLASPPGTADQAVPDWLVVGIEARLAFPQGWEPGHGLQQAALREEGWTEEEIPAADLTAAWARHLMAGLAEWQQPGPRGGFSRLAERYLARLEAEPWMAGARRGLDPSSGALVLDRDGTRRSIPLTEALAESAA</sequence>
<comment type="caution">
    <text evidence="2">The sequence shown here is derived from an EMBL/GenBank/DDBJ whole genome shotgun (WGS) entry which is preliminary data.</text>
</comment>
<keyword evidence="3" id="KW-1185">Reference proteome</keyword>
<dbReference type="GO" id="GO:0016874">
    <property type="term" value="F:ligase activity"/>
    <property type="evidence" value="ECO:0007669"/>
    <property type="project" value="UniProtKB-KW"/>
</dbReference>
<gene>
    <name evidence="2" type="ORF">ACFOD3_12010</name>
</gene>
<proteinExistence type="predicted"/>
<dbReference type="InterPro" id="IPR004143">
    <property type="entry name" value="BPL_LPL_catalytic"/>
</dbReference>
<keyword evidence="2" id="KW-0436">Ligase</keyword>
<evidence type="ECO:0000259" key="1">
    <source>
        <dbReference type="Pfam" id="PF16917"/>
    </source>
</evidence>
<reference evidence="3" key="1">
    <citation type="journal article" date="2019" name="Int. J. Syst. Evol. Microbiol.">
        <title>The Global Catalogue of Microorganisms (GCM) 10K type strain sequencing project: providing services to taxonomists for standard genome sequencing and annotation.</title>
        <authorList>
            <consortium name="The Broad Institute Genomics Platform"/>
            <consortium name="The Broad Institute Genome Sequencing Center for Infectious Disease"/>
            <person name="Wu L."/>
            <person name="Ma J."/>
        </authorList>
    </citation>
    <scope>NUCLEOTIDE SEQUENCE [LARGE SCALE GENOMIC DNA]</scope>
    <source>
        <strain evidence="3">CGMCC 1.16855</strain>
    </source>
</reference>
<evidence type="ECO:0000313" key="3">
    <source>
        <dbReference type="Proteomes" id="UP001595420"/>
    </source>
</evidence>
<feature type="domain" description="BPL/LPL catalytic" evidence="1">
    <location>
        <begin position="8"/>
        <end position="185"/>
    </location>
</feature>
<name>A0ABV7BTM9_9PROT</name>
<organism evidence="2 3">
    <name type="scientific">Falsiroseomonas tokyonensis</name>
    <dbReference type="NCBI Taxonomy" id="430521"/>
    <lineage>
        <taxon>Bacteria</taxon>
        <taxon>Pseudomonadati</taxon>
        <taxon>Pseudomonadota</taxon>
        <taxon>Alphaproteobacteria</taxon>
        <taxon>Acetobacterales</taxon>
        <taxon>Roseomonadaceae</taxon>
        <taxon>Falsiroseomonas</taxon>
    </lineage>
</organism>
<dbReference type="Proteomes" id="UP001595420">
    <property type="component" value="Unassembled WGS sequence"/>
</dbReference>
<protein>
    <submittedName>
        <fullName evidence="2">Biotin/lipoate--protein ligase family protein</fullName>
    </submittedName>
</protein>
<dbReference type="RefSeq" id="WP_216836703.1">
    <property type="nucleotide sequence ID" value="NZ_JAFNJS010000003.1"/>
</dbReference>